<keyword evidence="1" id="KW-0238">DNA-binding</keyword>
<evidence type="ECO:0008006" key="5">
    <source>
        <dbReference type="Google" id="ProtNLM"/>
    </source>
</evidence>
<reference evidence="3" key="1">
    <citation type="submission" date="2020-02" db="EMBL/GenBank/DDBJ databases">
        <authorList>
            <person name="Palmer J.M."/>
        </authorList>
    </citation>
    <scope>NUCLEOTIDE SEQUENCE</scope>
    <source>
        <strain evidence="3">EPUS1.4</strain>
        <tissue evidence="3">Thallus</tissue>
    </source>
</reference>
<evidence type="ECO:0000256" key="2">
    <source>
        <dbReference type="ARBA" id="ARBA00023242"/>
    </source>
</evidence>
<evidence type="ECO:0000313" key="3">
    <source>
        <dbReference type="EMBL" id="KAF7513952.1"/>
    </source>
</evidence>
<gene>
    <name evidence="3" type="ORF">GJ744_006566</name>
</gene>
<dbReference type="AlphaFoldDB" id="A0A8H7AW13"/>
<organism evidence="3 4">
    <name type="scientific">Endocarpon pusillum</name>
    <dbReference type="NCBI Taxonomy" id="364733"/>
    <lineage>
        <taxon>Eukaryota</taxon>
        <taxon>Fungi</taxon>
        <taxon>Dikarya</taxon>
        <taxon>Ascomycota</taxon>
        <taxon>Pezizomycotina</taxon>
        <taxon>Eurotiomycetes</taxon>
        <taxon>Chaetothyriomycetidae</taxon>
        <taxon>Verrucariales</taxon>
        <taxon>Verrucariaceae</taxon>
        <taxon>Endocarpon</taxon>
    </lineage>
</organism>
<dbReference type="SUPFAM" id="SSF57701">
    <property type="entry name" value="Zn2/Cys6 DNA-binding domain"/>
    <property type="match status" value="1"/>
</dbReference>
<keyword evidence="2" id="KW-0539">Nucleus</keyword>
<keyword evidence="4" id="KW-1185">Reference proteome</keyword>
<name>A0A8H7AW13_9EURO</name>
<dbReference type="GO" id="GO:0008270">
    <property type="term" value="F:zinc ion binding"/>
    <property type="evidence" value="ECO:0007669"/>
    <property type="project" value="InterPro"/>
</dbReference>
<protein>
    <recommendedName>
        <fullName evidence="5">Zn(2)-C6 fungal-type domain-containing protein</fullName>
    </recommendedName>
</protein>
<evidence type="ECO:0000256" key="1">
    <source>
        <dbReference type="ARBA" id="ARBA00023125"/>
    </source>
</evidence>
<dbReference type="OrthoDB" id="4222821at2759"/>
<dbReference type="GO" id="GO:0000981">
    <property type="term" value="F:DNA-binding transcription factor activity, RNA polymerase II-specific"/>
    <property type="evidence" value="ECO:0007669"/>
    <property type="project" value="InterPro"/>
</dbReference>
<dbReference type="Gene3D" id="4.10.240.10">
    <property type="entry name" value="Zn(2)-C6 fungal-type DNA-binding domain"/>
    <property type="match status" value="1"/>
</dbReference>
<dbReference type="Proteomes" id="UP000606974">
    <property type="component" value="Unassembled WGS sequence"/>
</dbReference>
<dbReference type="EMBL" id="JAACFV010000003">
    <property type="protein sequence ID" value="KAF7513952.1"/>
    <property type="molecule type" value="Genomic_DNA"/>
</dbReference>
<comment type="caution">
    <text evidence="3">The sequence shown here is derived from an EMBL/GenBank/DDBJ whole genome shotgun (WGS) entry which is preliminary data.</text>
</comment>
<proteinExistence type="predicted"/>
<evidence type="ECO:0000313" key="4">
    <source>
        <dbReference type="Proteomes" id="UP000606974"/>
    </source>
</evidence>
<dbReference type="InterPro" id="IPR036864">
    <property type="entry name" value="Zn2-C6_fun-type_DNA-bd_sf"/>
</dbReference>
<accession>A0A8H7AW13</accession>
<sequence length="176" mass="19364">MPDDGQSAHFTVNKRFACDRCRSQKLRCIREASTPGVRCTRYSRAGAQCVTSPQLPMGRPSRTGRTGRQHAVSESASTTLVRHVGIQTAGADRIGAEYGSILPAPSLRSGGDTPNSLEGFDFQNFGILRKCRRCTPPLCWTRLRILLVCQCHGRPQSRVICTQLSQILMLMKGMGQ</sequence>
<dbReference type="GO" id="GO:0003677">
    <property type="term" value="F:DNA binding"/>
    <property type="evidence" value="ECO:0007669"/>
    <property type="project" value="UniProtKB-KW"/>
</dbReference>